<keyword evidence="5" id="KW-1185">Reference proteome</keyword>
<accession>A0A7J6HHN1</accession>
<evidence type="ECO:0000313" key="5">
    <source>
        <dbReference type="Proteomes" id="UP000583929"/>
    </source>
</evidence>
<dbReference type="Pfam" id="PF14111">
    <property type="entry name" value="DUF4283"/>
    <property type="match status" value="1"/>
</dbReference>
<evidence type="ECO:0000313" key="4">
    <source>
        <dbReference type="Proteomes" id="UP000525078"/>
    </source>
</evidence>
<dbReference type="InterPro" id="IPR040256">
    <property type="entry name" value="At4g02000-like"/>
</dbReference>
<evidence type="ECO:0000313" key="2">
    <source>
        <dbReference type="EMBL" id="KAF4394793.1"/>
    </source>
</evidence>
<dbReference type="PANTHER" id="PTHR31286:SF167">
    <property type="entry name" value="OS09G0268800 PROTEIN"/>
    <property type="match status" value="1"/>
</dbReference>
<feature type="domain" description="DUF4283" evidence="1">
    <location>
        <begin position="58"/>
        <end position="140"/>
    </location>
</feature>
<comment type="caution">
    <text evidence="2">The sequence shown here is derived from an EMBL/GenBank/DDBJ whole genome shotgun (WGS) entry which is preliminary data.</text>
</comment>
<dbReference type="PANTHER" id="PTHR31286">
    <property type="entry name" value="GLYCINE-RICH CELL WALL STRUCTURAL PROTEIN 1.8-LIKE"/>
    <property type="match status" value="1"/>
</dbReference>
<evidence type="ECO:0000313" key="3">
    <source>
        <dbReference type="EMBL" id="KAF4403029.1"/>
    </source>
</evidence>
<dbReference type="AlphaFoldDB" id="A0A7J6HHN1"/>
<gene>
    <name evidence="2" type="ORF">F8388_015699</name>
    <name evidence="3" type="ORF">G4B88_010481</name>
</gene>
<dbReference type="Proteomes" id="UP000525078">
    <property type="component" value="Unassembled WGS sequence"/>
</dbReference>
<reference evidence="4 5" key="1">
    <citation type="journal article" date="2020" name="bioRxiv">
        <title>Sequence and annotation of 42 cannabis genomes reveals extensive copy number variation in cannabinoid synthesis and pathogen resistance genes.</title>
        <authorList>
            <person name="Mckernan K.J."/>
            <person name="Helbert Y."/>
            <person name="Kane L.T."/>
            <person name="Ebling H."/>
            <person name="Zhang L."/>
            <person name="Liu B."/>
            <person name="Eaton Z."/>
            <person name="Mclaughlin S."/>
            <person name="Kingan S."/>
            <person name="Baybayan P."/>
            <person name="Concepcion G."/>
            <person name="Jordan M."/>
            <person name="Riva A."/>
            <person name="Barbazuk W."/>
            <person name="Harkins T."/>
        </authorList>
    </citation>
    <scope>NUCLEOTIDE SEQUENCE [LARGE SCALE GENOMIC DNA]</scope>
    <source>
        <strain evidence="4 5">cv. Jamaican Lion 4</strain>
        <strain evidence="3">Father</strain>
        <strain evidence="2">Mother</strain>
        <tissue evidence="2">Leaf</tissue>
    </source>
</reference>
<name>A0A7J6HHN1_CANSA</name>
<proteinExistence type="predicted"/>
<organism evidence="2 4">
    <name type="scientific">Cannabis sativa</name>
    <name type="common">Hemp</name>
    <name type="synonym">Marijuana</name>
    <dbReference type="NCBI Taxonomy" id="3483"/>
    <lineage>
        <taxon>Eukaryota</taxon>
        <taxon>Viridiplantae</taxon>
        <taxon>Streptophyta</taxon>
        <taxon>Embryophyta</taxon>
        <taxon>Tracheophyta</taxon>
        <taxon>Spermatophyta</taxon>
        <taxon>Magnoliopsida</taxon>
        <taxon>eudicotyledons</taxon>
        <taxon>Gunneridae</taxon>
        <taxon>Pentapetalae</taxon>
        <taxon>rosids</taxon>
        <taxon>fabids</taxon>
        <taxon>Rosales</taxon>
        <taxon>Cannabaceae</taxon>
        <taxon>Cannabis</taxon>
    </lineage>
</organism>
<dbReference type="EMBL" id="JAATIP010000009">
    <property type="protein sequence ID" value="KAF4394793.1"/>
    <property type="molecule type" value="Genomic_DNA"/>
</dbReference>
<dbReference type="EMBL" id="JAATIQ010000006">
    <property type="protein sequence ID" value="KAF4403029.1"/>
    <property type="molecule type" value="Genomic_DNA"/>
</dbReference>
<evidence type="ECO:0000259" key="1">
    <source>
        <dbReference type="Pfam" id="PF14111"/>
    </source>
</evidence>
<protein>
    <recommendedName>
        <fullName evidence="1">DUF4283 domain-containing protein</fullName>
    </recommendedName>
</protein>
<sequence length="314" mass="35431">MLSCAVWLVGCLWLFGCYLVFAFTVMEFVCHSELVVGKNLSLFVATISLIPCDSTIKSLNSLCLFGKVIGPLIVDENCLKAFTEKEWGRHVFVSLVPDVAKKSNLFELIFKEAKDRESVLDNGPWIVKGSHLLLKTWSPLSEILNSFMVARLWVQIHNLSFEFFSIVNGNDMGALVGFVVKVDLDENKPATWSKWLRILIDVWIESPLFLGCYIENDNGTKIWIQFKYEKIDAFVITVDESTIFDVAAVSQAKIPSPALMARDSPCSILGSMSDPLTPTVLPVNLYLPLCLRHLEMRLSWTSLRRCLSRLLLDT</sequence>
<dbReference type="Proteomes" id="UP000583929">
    <property type="component" value="Unassembled WGS sequence"/>
</dbReference>
<dbReference type="InterPro" id="IPR025558">
    <property type="entry name" value="DUF4283"/>
</dbReference>